<organism evidence="1 2">
    <name type="scientific">Anaeromicrobium sediminis</name>
    <dbReference type="NCBI Taxonomy" id="1478221"/>
    <lineage>
        <taxon>Bacteria</taxon>
        <taxon>Bacillati</taxon>
        <taxon>Bacillota</taxon>
        <taxon>Clostridia</taxon>
        <taxon>Peptostreptococcales</taxon>
        <taxon>Thermotaleaceae</taxon>
        <taxon>Anaeromicrobium</taxon>
    </lineage>
</organism>
<accession>A0A267MJ48</accession>
<evidence type="ECO:0000313" key="2">
    <source>
        <dbReference type="Proteomes" id="UP000216024"/>
    </source>
</evidence>
<evidence type="ECO:0008006" key="3">
    <source>
        <dbReference type="Google" id="ProtNLM"/>
    </source>
</evidence>
<protein>
    <recommendedName>
        <fullName evidence="3">CGGC domain-containing protein</fullName>
    </recommendedName>
</protein>
<sequence>MNIGIKFCGGCNPRYERKNVFNRMKIDLEGANIELATEETRYDYIVVLGGCTNCCAEYKNLKYKREIILFVDIKQYDEMIKKLKN</sequence>
<reference evidence="1 2" key="1">
    <citation type="submission" date="2017-06" db="EMBL/GenBank/DDBJ databases">
        <title>Draft genome sequence of anaerobic fermentative bacterium Anaeromicrobium sediminis DY2726D isolated from West Pacific Ocean sediments.</title>
        <authorList>
            <person name="Zeng X."/>
        </authorList>
    </citation>
    <scope>NUCLEOTIDE SEQUENCE [LARGE SCALE GENOMIC DNA]</scope>
    <source>
        <strain evidence="1 2">DY2726D</strain>
    </source>
</reference>
<name>A0A267MJ48_9FIRM</name>
<dbReference type="AlphaFoldDB" id="A0A267MJ48"/>
<dbReference type="OrthoDB" id="9801625at2"/>
<dbReference type="RefSeq" id="WP_095133325.1">
    <property type="nucleotide sequence ID" value="NZ_NIBG01000007.1"/>
</dbReference>
<dbReference type="EMBL" id="NIBG01000007">
    <property type="protein sequence ID" value="PAB59442.1"/>
    <property type="molecule type" value="Genomic_DNA"/>
</dbReference>
<proteinExistence type="predicted"/>
<evidence type="ECO:0000313" key="1">
    <source>
        <dbReference type="EMBL" id="PAB59442.1"/>
    </source>
</evidence>
<comment type="caution">
    <text evidence="1">The sequence shown here is derived from an EMBL/GenBank/DDBJ whole genome shotgun (WGS) entry which is preliminary data.</text>
</comment>
<gene>
    <name evidence="1" type="ORF">CCE28_09495</name>
</gene>
<dbReference type="Proteomes" id="UP000216024">
    <property type="component" value="Unassembled WGS sequence"/>
</dbReference>
<keyword evidence="2" id="KW-1185">Reference proteome</keyword>